<feature type="transmembrane region" description="Helical" evidence="1">
    <location>
        <begin position="128"/>
        <end position="153"/>
    </location>
</feature>
<dbReference type="OrthoDB" id="3254104at2759"/>
<evidence type="ECO:0000313" key="2">
    <source>
        <dbReference type="EMBL" id="EHK19874.1"/>
    </source>
</evidence>
<dbReference type="GeneID" id="25787773"/>
<keyword evidence="1" id="KW-1133">Transmembrane helix</keyword>
<organism evidence="2 3">
    <name type="scientific">Hypocrea virens (strain Gv29-8 / FGSC 10586)</name>
    <name type="common">Gliocladium virens</name>
    <name type="synonym">Trichoderma virens</name>
    <dbReference type="NCBI Taxonomy" id="413071"/>
    <lineage>
        <taxon>Eukaryota</taxon>
        <taxon>Fungi</taxon>
        <taxon>Dikarya</taxon>
        <taxon>Ascomycota</taxon>
        <taxon>Pezizomycotina</taxon>
        <taxon>Sordariomycetes</taxon>
        <taxon>Hypocreomycetidae</taxon>
        <taxon>Hypocreales</taxon>
        <taxon>Hypocreaceae</taxon>
        <taxon>Trichoderma</taxon>
    </lineage>
</organism>
<feature type="non-terminal residue" evidence="2">
    <location>
        <position position="162"/>
    </location>
</feature>
<proteinExistence type="predicted"/>
<dbReference type="EMBL" id="ABDF02000082">
    <property type="protein sequence ID" value="EHK19874.1"/>
    <property type="molecule type" value="Genomic_DNA"/>
</dbReference>
<dbReference type="HOGENOM" id="CLU_037457_1_1_1"/>
<sequence>SRYEEMILEIDHNIKPYYFILSGFCSWLLLAGFLVSPSTYASVQQSDALDNSGKVGESIIHVVRNVPLIYIASFACLSATIGMVWLWYKFRSNHVWTSRYLIVPTLMHSAVGLGSAILNIYSNQHGQWSITAIITVSIVGVWFIISSGLYIVYDFIILPYLK</sequence>
<dbReference type="AlphaFoldDB" id="G9N0J2"/>
<evidence type="ECO:0000313" key="3">
    <source>
        <dbReference type="Proteomes" id="UP000007115"/>
    </source>
</evidence>
<keyword evidence="1" id="KW-0812">Transmembrane</keyword>
<comment type="caution">
    <text evidence="2">The sequence shown here is derived from an EMBL/GenBank/DDBJ whole genome shotgun (WGS) entry which is preliminary data.</text>
</comment>
<dbReference type="eggNOG" id="ENOG502RUFA">
    <property type="taxonomic scope" value="Eukaryota"/>
</dbReference>
<feature type="transmembrane region" description="Helical" evidence="1">
    <location>
        <begin position="16"/>
        <end position="35"/>
    </location>
</feature>
<evidence type="ECO:0000256" key="1">
    <source>
        <dbReference type="SAM" id="Phobius"/>
    </source>
</evidence>
<protein>
    <submittedName>
        <fullName evidence="2">Uncharacterized protein</fullName>
    </submittedName>
</protein>
<keyword evidence="3" id="KW-1185">Reference proteome</keyword>
<dbReference type="InParanoid" id="G9N0J2"/>
<dbReference type="VEuPathDB" id="FungiDB:TRIVIDRAFT_138653"/>
<name>G9N0J2_HYPVG</name>
<accession>G9N0J2</accession>
<feature type="transmembrane region" description="Helical" evidence="1">
    <location>
        <begin position="100"/>
        <end position="122"/>
    </location>
</feature>
<reference evidence="2 3" key="1">
    <citation type="journal article" date="2011" name="Genome Biol.">
        <title>Comparative genome sequence analysis underscores mycoparasitism as the ancestral life style of Trichoderma.</title>
        <authorList>
            <person name="Kubicek C.P."/>
            <person name="Herrera-Estrella A."/>
            <person name="Seidl-Seiboth V."/>
            <person name="Martinez D.A."/>
            <person name="Druzhinina I.S."/>
            <person name="Thon M."/>
            <person name="Zeilinger S."/>
            <person name="Casas-Flores S."/>
            <person name="Horwitz B.A."/>
            <person name="Mukherjee P.K."/>
            <person name="Mukherjee M."/>
            <person name="Kredics L."/>
            <person name="Alcaraz L.D."/>
            <person name="Aerts A."/>
            <person name="Antal Z."/>
            <person name="Atanasova L."/>
            <person name="Cervantes-Badillo M.G."/>
            <person name="Challacombe J."/>
            <person name="Chertkov O."/>
            <person name="McCluskey K."/>
            <person name="Coulpier F."/>
            <person name="Deshpande N."/>
            <person name="von Doehren H."/>
            <person name="Ebbole D.J."/>
            <person name="Esquivel-Naranjo E.U."/>
            <person name="Fekete E."/>
            <person name="Flipphi M."/>
            <person name="Glaser F."/>
            <person name="Gomez-Rodriguez E.Y."/>
            <person name="Gruber S."/>
            <person name="Han C."/>
            <person name="Henrissat B."/>
            <person name="Hermosa R."/>
            <person name="Hernandez-Onate M."/>
            <person name="Karaffa L."/>
            <person name="Kosti I."/>
            <person name="Le Crom S."/>
            <person name="Lindquist E."/>
            <person name="Lucas S."/>
            <person name="Luebeck M."/>
            <person name="Luebeck P.S."/>
            <person name="Margeot A."/>
            <person name="Metz B."/>
            <person name="Misra M."/>
            <person name="Nevalainen H."/>
            <person name="Omann M."/>
            <person name="Packer N."/>
            <person name="Perrone G."/>
            <person name="Uresti-Rivera E.E."/>
            <person name="Salamov A."/>
            <person name="Schmoll M."/>
            <person name="Seiboth B."/>
            <person name="Shapiro H."/>
            <person name="Sukno S."/>
            <person name="Tamayo-Ramos J.A."/>
            <person name="Tisch D."/>
            <person name="Wiest A."/>
            <person name="Wilkinson H.H."/>
            <person name="Zhang M."/>
            <person name="Coutinho P.M."/>
            <person name="Kenerley C.M."/>
            <person name="Monte E."/>
            <person name="Baker S.E."/>
            <person name="Grigoriev I.V."/>
        </authorList>
    </citation>
    <scope>NUCLEOTIDE SEQUENCE [LARGE SCALE GENOMIC DNA]</scope>
    <source>
        <strain evidence="3">Gv29-8 / FGSC 10586</strain>
    </source>
</reference>
<gene>
    <name evidence="2" type="ORF">TRIVIDRAFT_138653</name>
</gene>
<dbReference type="Proteomes" id="UP000007115">
    <property type="component" value="Unassembled WGS sequence"/>
</dbReference>
<keyword evidence="1" id="KW-0472">Membrane</keyword>
<feature type="non-terminal residue" evidence="2">
    <location>
        <position position="1"/>
    </location>
</feature>
<feature type="transmembrane region" description="Helical" evidence="1">
    <location>
        <begin position="68"/>
        <end position="88"/>
    </location>
</feature>
<dbReference type="RefSeq" id="XP_013954071.1">
    <property type="nucleotide sequence ID" value="XM_014098596.1"/>
</dbReference>
<dbReference type="OMA" id="ITIRTRY"/>